<comment type="caution">
    <text evidence="2">The sequence shown here is derived from an EMBL/GenBank/DDBJ whole genome shotgun (WGS) entry which is preliminary data.</text>
</comment>
<protein>
    <recommendedName>
        <fullName evidence="4">Extracellular membrane protein CFEM domain-containing protein</fullName>
    </recommendedName>
</protein>
<evidence type="ECO:0000313" key="2">
    <source>
        <dbReference type="EMBL" id="KAK3349512.1"/>
    </source>
</evidence>
<organism evidence="2 3">
    <name type="scientific">Lasiosphaeria hispida</name>
    <dbReference type="NCBI Taxonomy" id="260671"/>
    <lineage>
        <taxon>Eukaryota</taxon>
        <taxon>Fungi</taxon>
        <taxon>Dikarya</taxon>
        <taxon>Ascomycota</taxon>
        <taxon>Pezizomycotina</taxon>
        <taxon>Sordariomycetes</taxon>
        <taxon>Sordariomycetidae</taxon>
        <taxon>Sordariales</taxon>
        <taxon>Lasiosphaeriaceae</taxon>
        <taxon>Lasiosphaeria</taxon>
    </lineage>
</organism>
<dbReference type="AlphaFoldDB" id="A0AAJ0HEQ9"/>
<evidence type="ECO:0000313" key="3">
    <source>
        <dbReference type="Proteomes" id="UP001275084"/>
    </source>
</evidence>
<sequence>MTPPGKLAPFALLLLLIANTIADTLPSMPHATCTIRYCPIANCCQYFGFWALEDDPRVCLAGDLVTTCLNDYSSPRGE</sequence>
<keyword evidence="1" id="KW-0732">Signal</keyword>
<keyword evidence="3" id="KW-1185">Reference proteome</keyword>
<dbReference type="EMBL" id="JAUIQD010000005">
    <property type="protein sequence ID" value="KAK3349512.1"/>
    <property type="molecule type" value="Genomic_DNA"/>
</dbReference>
<feature type="signal peptide" evidence="1">
    <location>
        <begin position="1"/>
        <end position="22"/>
    </location>
</feature>
<gene>
    <name evidence="2" type="ORF">B0T25DRAFT_548311</name>
</gene>
<dbReference type="Proteomes" id="UP001275084">
    <property type="component" value="Unassembled WGS sequence"/>
</dbReference>
<reference evidence="2" key="2">
    <citation type="submission" date="2023-06" db="EMBL/GenBank/DDBJ databases">
        <authorList>
            <consortium name="Lawrence Berkeley National Laboratory"/>
            <person name="Haridas S."/>
            <person name="Hensen N."/>
            <person name="Bonometti L."/>
            <person name="Westerberg I."/>
            <person name="Brannstrom I.O."/>
            <person name="Guillou S."/>
            <person name="Cros-Aarteil S."/>
            <person name="Calhoun S."/>
            <person name="Kuo A."/>
            <person name="Mondo S."/>
            <person name="Pangilinan J."/>
            <person name="Riley R."/>
            <person name="Labutti K."/>
            <person name="Andreopoulos B."/>
            <person name="Lipzen A."/>
            <person name="Chen C."/>
            <person name="Yanf M."/>
            <person name="Daum C."/>
            <person name="Ng V."/>
            <person name="Clum A."/>
            <person name="Steindorff A."/>
            <person name="Ohm R."/>
            <person name="Martin F."/>
            <person name="Silar P."/>
            <person name="Natvig D."/>
            <person name="Lalanne C."/>
            <person name="Gautier V."/>
            <person name="Ament-Velasquez S.L."/>
            <person name="Kruys A."/>
            <person name="Hutchinson M.I."/>
            <person name="Powell A.J."/>
            <person name="Barry K."/>
            <person name="Miller A.N."/>
            <person name="Grigoriev I.V."/>
            <person name="Debuchy R."/>
            <person name="Gladieux P."/>
            <person name="Thoren M.H."/>
            <person name="Johannesson H."/>
        </authorList>
    </citation>
    <scope>NUCLEOTIDE SEQUENCE</scope>
    <source>
        <strain evidence="2">CBS 955.72</strain>
    </source>
</reference>
<name>A0AAJ0HEQ9_9PEZI</name>
<feature type="chain" id="PRO_5042612529" description="Extracellular membrane protein CFEM domain-containing protein" evidence="1">
    <location>
        <begin position="23"/>
        <end position="78"/>
    </location>
</feature>
<proteinExistence type="predicted"/>
<evidence type="ECO:0000256" key="1">
    <source>
        <dbReference type="SAM" id="SignalP"/>
    </source>
</evidence>
<accession>A0AAJ0HEQ9</accession>
<evidence type="ECO:0008006" key="4">
    <source>
        <dbReference type="Google" id="ProtNLM"/>
    </source>
</evidence>
<reference evidence="2" key="1">
    <citation type="journal article" date="2023" name="Mol. Phylogenet. Evol.">
        <title>Genome-scale phylogeny and comparative genomics of the fungal order Sordariales.</title>
        <authorList>
            <person name="Hensen N."/>
            <person name="Bonometti L."/>
            <person name="Westerberg I."/>
            <person name="Brannstrom I.O."/>
            <person name="Guillou S."/>
            <person name="Cros-Aarteil S."/>
            <person name="Calhoun S."/>
            <person name="Haridas S."/>
            <person name="Kuo A."/>
            <person name="Mondo S."/>
            <person name="Pangilinan J."/>
            <person name="Riley R."/>
            <person name="LaButti K."/>
            <person name="Andreopoulos B."/>
            <person name="Lipzen A."/>
            <person name="Chen C."/>
            <person name="Yan M."/>
            <person name="Daum C."/>
            <person name="Ng V."/>
            <person name="Clum A."/>
            <person name="Steindorff A."/>
            <person name="Ohm R.A."/>
            <person name="Martin F."/>
            <person name="Silar P."/>
            <person name="Natvig D.O."/>
            <person name="Lalanne C."/>
            <person name="Gautier V."/>
            <person name="Ament-Velasquez S.L."/>
            <person name="Kruys A."/>
            <person name="Hutchinson M.I."/>
            <person name="Powell A.J."/>
            <person name="Barry K."/>
            <person name="Miller A.N."/>
            <person name="Grigoriev I.V."/>
            <person name="Debuchy R."/>
            <person name="Gladieux P."/>
            <person name="Hiltunen Thoren M."/>
            <person name="Johannesson H."/>
        </authorList>
    </citation>
    <scope>NUCLEOTIDE SEQUENCE</scope>
    <source>
        <strain evidence="2">CBS 955.72</strain>
    </source>
</reference>